<protein>
    <submittedName>
        <fullName evidence="2">Uncharacterized protein</fullName>
    </submittedName>
</protein>
<evidence type="ECO:0000313" key="2">
    <source>
        <dbReference type="EMBL" id="CAG7716494.1"/>
    </source>
</evidence>
<keyword evidence="1" id="KW-0472">Membrane</keyword>
<gene>
    <name evidence="2" type="ORF">AFUS01_LOCUS6001</name>
</gene>
<feature type="transmembrane region" description="Helical" evidence="1">
    <location>
        <begin position="221"/>
        <end position="239"/>
    </location>
</feature>
<sequence length="343" mass="40194">CHRIQKFLVHLLQLNLCWRIGIELLDVIHTLRTADATFVFYMDTGSRLLIALNSSAQLFFNWRRVGTIENYGHQLQETLCFQRSVSNKPMIFFGYVAFILVEIYSILWWFFATMQTRFLDFLEAFKNSTKFFSLYCFPKWVSNYSSAVTACSVYAMITELNYTIYIFILETNIFASPVFGYLYTKEFMACLTHATRLTHKEFYKLYEDFKRLQHSKNQFNMVYNFIFVLTNVSWTSLHMRGMIDSMGLTGQNVDTVTRIAMSFFILQIILFYRMSAKACILCRQMRKILSGKLLLELPEFQLRVILNDISFGIHGTNLGRFVSLTPDSVGMVINFSTFISREQ</sequence>
<evidence type="ECO:0000313" key="3">
    <source>
        <dbReference type="Proteomes" id="UP000708208"/>
    </source>
</evidence>
<proteinExistence type="predicted"/>
<keyword evidence="1" id="KW-1133">Transmembrane helix</keyword>
<keyword evidence="3" id="KW-1185">Reference proteome</keyword>
<dbReference type="AlphaFoldDB" id="A0A8J2NVT4"/>
<organism evidence="2 3">
    <name type="scientific">Allacma fusca</name>
    <dbReference type="NCBI Taxonomy" id="39272"/>
    <lineage>
        <taxon>Eukaryota</taxon>
        <taxon>Metazoa</taxon>
        <taxon>Ecdysozoa</taxon>
        <taxon>Arthropoda</taxon>
        <taxon>Hexapoda</taxon>
        <taxon>Collembola</taxon>
        <taxon>Symphypleona</taxon>
        <taxon>Sminthuridae</taxon>
        <taxon>Allacma</taxon>
    </lineage>
</organism>
<feature type="transmembrane region" description="Helical" evidence="1">
    <location>
        <begin position="259"/>
        <end position="282"/>
    </location>
</feature>
<keyword evidence="1" id="KW-0812">Transmembrane</keyword>
<feature type="non-terminal residue" evidence="2">
    <location>
        <position position="1"/>
    </location>
</feature>
<feature type="transmembrane region" description="Helical" evidence="1">
    <location>
        <begin position="162"/>
        <end position="183"/>
    </location>
</feature>
<reference evidence="2" key="1">
    <citation type="submission" date="2021-06" db="EMBL/GenBank/DDBJ databases">
        <authorList>
            <person name="Hodson N. C."/>
            <person name="Mongue J. A."/>
            <person name="Jaron S. K."/>
        </authorList>
    </citation>
    <scope>NUCLEOTIDE SEQUENCE</scope>
</reference>
<evidence type="ECO:0000256" key="1">
    <source>
        <dbReference type="SAM" id="Phobius"/>
    </source>
</evidence>
<dbReference type="EMBL" id="CAJVCH010039017">
    <property type="protein sequence ID" value="CAG7716494.1"/>
    <property type="molecule type" value="Genomic_DNA"/>
</dbReference>
<feature type="transmembrane region" description="Helical" evidence="1">
    <location>
        <begin position="92"/>
        <end position="111"/>
    </location>
</feature>
<comment type="caution">
    <text evidence="2">The sequence shown here is derived from an EMBL/GenBank/DDBJ whole genome shotgun (WGS) entry which is preliminary data.</text>
</comment>
<accession>A0A8J2NVT4</accession>
<dbReference type="Proteomes" id="UP000708208">
    <property type="component" value="Unassembled WGS sequence"/>
</dbReference>
<name>A0A8J2NVT4_9HEXA</name>